<name>A0A542XM41_SALAC</name>
<feature type="domain" description="Galactosyltransferase C-terminal" evidence="3">
    <location>
        <begin position="250"/>
        <end position="296"/>
    </location>
</feature>
<evidence type="ECO:0000313" key="5">
    <source>
        <dbReference type="Proteomes" id="UP000315983"/>
    </source>
</evidence>
<dbReference type="Pfam" id="PF02709">
    <property type="entry name" value="Glyco_transf_7C"/>
    <property type="match status" value="1"/>
</dbReference>
<evidence type="ECO:0000256" key="1">
    <source>
        <dbReference type="ARBA" id="ARBA00022679"/>
    </source>
</evidence>
<dbReference type="InterPro" id="IPR001173">
    <property type="entry name" value="Glyco_trans_2-like"/>
</dbReference>
<dbReference type="InterPro" id="IPR027791">
    <property type="entry name" value="Galactosyl_T_C"/>
</dbReference>
<dbReference type="EMBL" id="VFOL01000001">
    <property type="protein sequence ID" value="TQL36909.1"/>
    <property type="molecule type" value="Genomic_DNA"/>
</dbReference>
<dbReference type="GeneID" id="93771301"/>
<reference evidence="4 5" key="1">
    <citation type="submission" date="2019-06" db="EMBL/GenBank/DDBJ databases">
        <title>Sequencing the genomes of 1000 actinobacteria strains.</title>
        <authorList>
            <person name="Klenk H.-P."/>
        </authorList>
    </citation>
    <scope>NUCLEOTIDE SEQUENCE [LARGE SCALE GENOMIC DNA]</scope>
    <source>
        <strain evidence="4 5">DSM 44819</strain>
    </source>
</reference>
<dbReference type="Proteomes" id="UP000315983">
    <property type="component" value="Unassembled WGS sequence"/>
</dbReference>
<keyword evidence="1 4" id="KW-0808">Transferase</keyword>
<sequence>MGMAVSPDALTLRQLLTRRDNLYDPFIHQALTDSGLTERGIGWHDTTPADVGAGRRVAVVIPVRNAAYSLPSVLDALAAQRTAADVQITVIDDASTDNSAAIAADDPATDIVLRLPEKAGSGAARNVGTLLARPHVNQIVYLDADMVLPPHVLADLAARYHPRLVLVGFRHGVPYQPDPDGRPVLPGAEPSLTEDHRVLWRPPAGKRLFYTGLVLNDPLIGRPLDDTNEFRELGYGHRYHDWDLPRMVVTALVAVPYEAVMQVGGFEPSFAAGWGCDDTHLGARLIAAGYKVAPVRPATGWHIDPPNAAAMWRAKFATAAANVTRYWTLLDQPLPARSLRNDPATGRLLAEGKRLK</sequence>
<organism evidence="4 5">
    <name type="scientific">Salinispora arenicola</name>
    <dbReference type="NCBI Taxonomy" id="168697"/>
    <lineage>
        <taxon>Bacteria</taxon>
        <taxon>Bacillati</taxon>
        <taxon>Actinomycetota</taxon>
        <taxon>Actinomycetes</taxon>
        <taxon>Micromonosporales</taxon>
        <taxon>Micromonosporaceae</taxon>
        <taxon>Salinispora</taxon>
    </lineage>
</organism>
<dbReference type="Gene3D" id="3.90.550.10">
    <property type="entry name" value="Spore Coat Polysaccharide Biosynthesis Protein SpsA, Chain A"/>
    <property type="match status" value="1"/>
</dbReference>
<proteinExistence type="predicted"/>
<evidence type="ECO:0000313" key="4">
    <source>
        <dbReference type="EMBL" id="TQL36909.1"/>
    </source>
</evidence>
<feature type="domain" description="Glycosyltransferase 2-like" evidence="2">
    <location>
        <begin position="59"/>
        <end position="173"/>
    </location>
</feature>
<comment type="caution">
    <text evidence="4">The sequence shown here is derived from an EMBL/GenBank/DDBJ whole genome shotgun (WGS) entry which is preliminary data.</text>
</comment>
<dbReference type="Pfam" id="PF00535">
    <property type="entry name" value="Glycos_transf_2"/>
    <property type="match status" value="1"/>
</dbReference>
<dbReference type="SUPFAM" id="SSF53448">
    <property type="entry name" value="Nucleotide-diphospho-sugar transferases"/>
    <property type="match status" value="1"/>
</dbReference>
<dbReference type="PANTHER" id="PTHR43685">
    <property type="entry name" value="GLYCOSYLTRANSFERASE"/>
    <property type="match status" value="1"/>
</dbReference>
<dbReference type="PANTHER" id="PTHR43685:SF2">
    <property type="entry name" value="GLYCOSYLTRANSFERASE 2-LIKE DOMAIN-CONTAINING PROTEIN"/>
    <property type="match status" value="1"/>
</dbReference>
<evidence type="ECO:0000259" key="3">
    <source>
        <dbReference type="Pfam" id="PF02709"/>
    </source>
</evidence>
<gene>
    <name evidence="4" type="ORF">FB564_2043</name>
</gene>
<dbReference type="AlphaFoldDB" id="A0A542XM41"/>
<dbReference type="InterPro" id="IPR050834">
    <property type="entry name" value="Glycosyltransf_2"/>
</dbReference>
<dbReference type="GO" id="GO:0016740">
    <property type="term" value="F:transferase activity"/>
    <property type="evidence" value="ECO:0007669"/>
    <property type="project" value="UniProtKB-KW"/>
</dbReference>
<dbReference type="CDD" id="cd00761">
    <property type="entry name" value="Glyco_tranf_GTA_type"/>
    <property type="match status" value="1"/>
</dbReference>
<evidence type="ECO:0000259" key="2">
    <source>
        <dbReference type="Pfam" id="PF00535"/>
    </source>
</evidence>
<dbReference type="RefSeq" id="WP_249039825.1">
    <property type="nucleotide sequence ID" value="NZ_BOQM01000030.1"/>
</dbReference>
<accession>A0A542XM41</accession>
<protein>
    <submittedName>
        <fullName evidence="4">Glycosyltransferase involved in cell wall biosynthesis</fullName>
    </submittedName>
</protein>
<dbReference type="InterPro" id="IPR029044">
    <property type="entry name" value="Nucleotide-diphossugar_trans"/>
</dbReference>